<sequence length="87" mass="9982">MTINPENLDAIAAFISRVDDLIYRKATGTPSELAEMFDTSERSIYRLIQALKCLNLPIAYCKQQKTYYYTRPGRLRMGFNPEEEGGL</sequence>
<evidence type="ECO:0000313" key="2">
    <source>
        <dbReference type="Proteomes" id="UP000199452"/>
    </source>
</evidence>
<dbReference type="Proteomes" id="UP000199452">
    <property type="component" value="Unassembled WGS sequence"/>
</dbReference>
<keyword evidence="2" id="KW-1185">Reference proteome</keyword>
<dbReference type="AlphaFoldDB" id="A0A1G6PJS8"/>
<dbReference type="OrthoDB" id="1163801at2"/>
<dbReference type="STRING" id="1640674.SAMN05216323_105220"/>
<accession>A0A1G6PJS8</accession>
<reference evidence="1 2" key="1">
    <citation type="submission" date="2016-09" db="EMBL/GenBank/DDBJ databases">
        <authorList>
            <person name="Capua I."/>
            <person name="De Benedictis P."/>
            <person name="Joannis T."/>
            <person name="Lombin L.H."/>
            <person name="Cattoli G."/>
        </authorList>
    </citation>
    <scope>NUCLEOTIDE SEQUENCE [LARGE SCALE GENOMIC DNA]</scope>
    <source>
        <strain evidence="1 2">A7P-90m</strain>
    </source>
</reference>
<proteinExistence type="predicted"/>
<name>A0A1G6PJS8_9BACT</name>
<gene>
    <name evidence="1" type="ORF">SAMN05216323_105220</name>
</gene>
<dbReference type="RefSeq" id="WP_092439585.1">
    <property type="nucleotide sequence ID" value="NZ_FMYP01000052.1"/>
</dbReference>
<evidence type="ECO:0008006" key="3">
    <source>
        <dbReference type="Google" id="ProtNLM"/>
    </source>
</evidence>
<protein>
    <recommendedName>
        <fullName evidence="3">HTH domain-containing protein</fullName>
    </recommendedName>
</protein>
<organism evidence="1 2">
    <name type="scientific">Williamwhitmania taraxaci</name>
    <dbReference type="NCBI Taxonomy" id="1640674"/>
    <lineage>
        <taxon>Bacteria</taxon>
        <taxon>Pseudomonadati</taxon>
        <taxon>Bacteroidota</taxon>
        <taxon>Bacteroidia</taxon>
        <taxon>Bacteroidales</taxon>
        <taxon>Williamwhitmaniaceae</taxon>
        <taxon>Williamwhitmania</taxon>
    </lineage>
</organism>
<dbReference type="EMBL" id="FMYP01000052">
    <property type="protein sequence ID" value="SDC80241.1"/>
    <property type="molecule type" value="Genomic_DNA"/>
</dbReference>
<evidence type="ECO:0000313" key="1">
    <source>
        <dbReference type="EMBL" id="SDC80241.1"/>
    </source>
</evidence>